<feature type="signal peptide" evidence="5">
    <location>
        <begin position="1"/>
        <end position="24"/>
    </location>
</feature>
<dbReference type="SUPFAM" id="SSF53807">
    <property type="entry name" value="Helical backbone' metal receptor"/>
    <property type="match status" value="1"/>
</dbReference>
<evidence type="ECO:0000256" key="3">
    <source>
        <dbReference type="ARBA" id="ARBA00022448"/>
    </source>
</evidence>
<comment type="similarity">
    <text evidence="2">Belongs to the bacterial solute-binding protein 8 family.</text>
</comment>
<evidence type="ECO:0000313" key="7">
    <source>
        <dbReference type="EMBL" id="GAA3691225.1"/>
    </source>
</evidence>
<dbReference type="InterPro" id="IPR002491">
    <property type="entry name" value="ABC_transptr_periplasmic_BD"/>
</dbReference>
<evidence type="ECO:0000313" key="8">
    <source>
        <dbReference type="Proteomes" id="UP001500752"/>
    </source>
</evidence>
<name>A0ABP7CMJ6_9MICC</name>
<dbReference type="RefSeq" id="WP_345152078.1">
    <property type="nucleotide sequence ID" value="NZ_BAABEO010000020.1"/>
</dbReference>
<dbReference type="PROSITE" id="PS51318">
    <property type="entry name" value="TAT"/>
    <property type="match status" value="1"/>
</dbReference>
<dbReference type="PROSITE" id="PS51257">
    <property type="entry name" value="PROKAR_LIPOPROTEIN"/>
    <property type="match status" value="1"/>
</dbReference>
<dbReference type="InterPro" id="IPR006311">
    <property type="entry name" value="TAT_signal"/>
</dbReference>
<dbReference type="InterPro" id="IPR051313">
    <property type="entry name" value="Bact_iron-sidero_bind"/>
</dbReference>
<dbReference type="PROSITE" id="PS50983">
    <property type="entry name" value="FE_B12_PBP"/>
    <property type="match status" value="1"/>
</dbReference>
<accession>A0ABP7CMJ6</accession>
<reference evidence="8" key="1">
    <citation type="journal article" date="2019" name="Int. J. Syst. Evol. Microbiol.">
        <title>The Global Catalogue of Microorganisms (GCM) 10K type strain sequencing project: providing services to taxonomists for standard genome sequencing and annotation.</title>
        <authorList>
            <consortium name="The Broad Institute Genomics Platform"/>
            <consortium name="The Broad Institute Genome Sequencing Center for Infectious Disease"/>
            <person name="Wu L."/>
            <person name="Ma J."/>
        </authorList>
    </citation>
    <scope>NUCLEOTIDE SEQUENCE [LARGE SCALE GENOMIC DNA]</scope>
    <source>
        <strain evidence="8">JCM 30742</strain>
    </source>
</reference>
<gene>
    <name evidence="7" type="ORF">GCM10023081_30850</name>
</gene>
<comment type="subcellular location">
    <subcellularLocation>
        <location evidence="1">Cell envelope</location>
    </subcellularLocation>
</comment>
<keyword evidence="8" id="KW-1185">Reference proteome</keyword>
<evidence type="ECO:0000256" key="5">
    <source>
        <dbReference type="SAM" id="SignalP"/>
    </source>
</evidence>
<protein>
    <submittedName>
        <fullName evidence="7">ABC transporter substrate-binding protein</fullName>
    </submittedName>
</protein>
<dbReference type="EMBL" id="BAABEO010000020">
    <property type="protein sequence ID" value="GAA3691225.1"/>
    <property type="molecule type" value="Genomic_DNA"/>
</dbReference>
<dbReference type="Proteomes" id="UP001500752">
    <property type="component" value="Unassembled WGS sequence"/>
</dbReference>
<evidence type="ECO:0000256" key="2">
    <source>
        <dbReference type="ARBA" id="ARBA00008814"/>
    </source>
</evidence>
<feature type="domain" description="Fe/B12 periplasmic-binding" evidence="6">
    <location>
        <begin position="64"/>
        <end position="344"/>
    </location>
</feature>
<evidence type="ECO:0000259" key="6">
    <source>
        <dbReference type="PROSITE" id="PS50983"/>
    </source>
</evidence>
<sequence>MTFSRRAGLLAAAAAIALTATACAGGSTTGSAAGSSSAQAAADSFPVTVENIYGKTVVPAQPTRVATLSWVNADAVLALDVVPVGMPLETWGNNENGSTDWKDAKLEELGAAIGTDKAPKQYSEADGVNFEEIAALTPDLIVAAYSGLTEEEYTKLSKIAPVVGPVAANYTASWRDTTTAVGKALGKSAAAEAVVADVDAQFQAAAAANPVLKDSTFIAGNLEPDTGGINIYAGGDNRPRFLADLGMTEAPVVAENAKDGEFFFNWAGERGNELESDVFFTWLPEGNTREDVEGDPLMGQIPAVKDGGLVATNDQMLTLAVSASSPLSLPWALKEFTPMLVEAAQKVQDAK</sequence>
<dbReference type="PANTHER" id="PTHR30532">
    <property type="entry name" value="IRON III DICITRATE-BINDING PERIPLASMIC PROTEIN"/>
    <property type="match status" value="1"/>
</dbReference>
<organism evidence="7 8">
    <name type="scientific">Arthrobacter ginkgonis</name>
    <dbReference type="NCBI Taxonomy" id="1630594"/>
    <lineage>
        <taxon>Bacteria</taxon>
        <taxon>Bacillati</taxon>
        <taxon>Actinomycetota</taxon>
        <taxon>Actinomycetes</taxon>
        <taxon>Micrococcales</taxon>
        <taxon>Micrococcaceae</taxon>
        <taxon>Arthrobacter</taxon>
    </lineage>
</organism>
<keyword evidence="4 5" id="KW-0732">Signal</keyword>
<dbReference type="Pfam" id="PF01497">
    <property type="entry name" value="Peripla_BP_2"/>
    <property type="match status" value="1"/>
</dbReference>
<proteinExistence type="inferred from homology"/>
<evidence type="ECO:0000256" key="4">
    <source>
        <dbReference type="ARBA" id="ARBA00022729"/>
    </source>
</evidence>
<evidence type="ECO:0000256" key="1">
    <source>
        <dbReference type="ARBA" id="ARBA00004196"/>
    </source>
</evidence>
<comment type="caution">
    <text evidence="7">The sequence shown here is derived from an EMBL/GenBank/DDBJ whole genome shotgun (WGS) entry which is preliminary data.</text>
</comment>
<feature type="chain" id="PRO_5045279651" evidence="5">
    <location>
        <begin position="25"/>
        <end position="351"/>
    </location>
</feature>
<dbReference type="Gene3D" id="3.40.50.1980">
    <property type="entry name" value="Nitrogenase molybdenum iron protein domain"/>
    <property type="match status" value="2"/>
</dbReference>
<dbReference type="PANTHER" id="PTHR30532:SF24">
    <property type="entry name" value="FERRIC ENTEROBACTIN-BINDING PERIPLASMIC PROTEIN FEPB"/>
    <property type="match status" value="1"/>
</dbReference>
<keyword evidence="3" id="KW-0813">Transport</keyword>